<dbReference type="InterPro" id="IPR036063">
    <property type="entry name" value="Smr_dom_sf"/>
</dbReference>
<dbReference type="Gene3D" id="3.30.1370.110">
    <property type="match status" value="1"/>
</dbReference>
<evidence type="ECO:0000256" key="3">
    <source>
        <dbReference type="ARBA" id="ARBA00083616"/>
    </source>
</evidence>
<dbReference type="SUPFAM" id="SSF52540">
    <property type="entry name" value="P-loop containing nucleoside triphosphate hydrolases"/>
    <property type="match status" value="1"/>
</dbReference>
<dbReference type="CDD" id="cd14365">
    <property type="entry name" value="CUE_N4BP2"/>
    <property type="match status" value="1"/>
</dbReference>
<feature type="region of interest" description="Disordered" evidence="4">
    <location>
        <begin position="637"/>
        <end position="868"/>
    </location>
</feature>
<dbReference type="PANTHER" id="PTHR46535">
    <property type="entry name" value="NEDD4-BINDING PROTEIN 2"/>
    <property type="match status" value="1"/>
</dbReference>
<keyword evidence="1" id="KW-0175">Coiled coil</keyword>
<dbReference type="Pfam" id="PF01713">
    <property type="entry name" value="Smr"/>
    <property type="match status" value="1"/>
</dbReference>
<dbReference type="InterPro" id="IPR002625">
    <property type="entry name" value="Smr_dom"/>
</dbReference>
<dbReference type="InterPro" id="IPR013899">
    <property type="entry name" value="DUF1771"/>
</dbReference>
<dbReference type="GO" id="GO:0005634">
    <property type="term" value="C:nucleus"/>
    <property type="evidence" value="ECO:0007669"/>
    <property type="project" value="TreeGrafter"/>
</dbReference>
<dbReference type="Gene3D" id="1.10.8.10">
    <property type="entry name" value="DNA helicase RuvA subunit, C-terminal domain"/>
    <property type="match status" value="1"/>
</dbReference>
<feature type="compositionally biased region" description="Basic residues" evidence="4">
    <location>
        <begin position="734"/>
        <end position="744"/>
    </location>
</feature>
<dbReference type="Pfam" id="PF13671">
    <property type="entry name" value="AAA_33"/>
    <property type="match status" value="1"/>
</dbReference>
<feature type="compositionally biased region" description="Basic and acidic residues" evidence="4">
    <location>
        <begin position="661"/>
        <end position="686"/>
    </location>
</feature>
<dbReference type="PROSITE" id="PS51140">
    <property type="entry name" value="CUE"/>
    <property type="match status" value="1"/>
</dbReference>
<gene>
    <name evidence="7" type="ORF">LTLLF_126735</name>
</gene>
<feature type="domain" description="Smr" evidence="5">
    <location>
        <begin position="1605"/>
        <end position="1670"/>
    </location>
</feature>
<proteinExistence type="predicted"/>
<dbReference type="FunFam" id="3.40.50.300:FF:000620">
    <property type="entry name" value="NEDD4-binding protein 2 isoform X1"/>
    <property type="match status" value="1"/>
</dbReference>
<feature type="region of interest" description="Disordered" evidence="4">
    <location>
        <begin position="254"/>
        <end position="282"/>
    </location>
</feature>
<dbReference type="InterPro" id="IPR052772">
    <property type="entry name" value="Endo/PolyKinase_Domain-Protein"/>
</dbReference>
<evidence type="ECO:0000256" key="2">
    <source>
        <dbReference type="ARBA" id="ARBA00071462"/>
    </source>
</evidence>
<reference evidence="7" key="1">
    <citation type="submission" date="2020-03" db="EMBL/GenBank/DDBJ databases">
        <title>Studies in the Genomics of Life Span.</title>
        <authorList>
            <person name="Glass D."/>
        </authorList>
    </citation>
    <scope>NUCLEOTIDE SEQUENCE</scope>
    <source>
        <strain evidence="7">LTLLF</strain>
        <tissue evidence="7">Muscle</tissue>
    </source>
</reference>
<dbReference type="InterPro" id="IPR003892">
    <property type="entry name" value="CUE"/>
</dbReference>
<dbReference type="Pfam" id="PF25126">
    <property type="entry name" value="DUF7818"/>
    <property type="match status" value="1"/>
</dbReference>
<dbReference type="GO" id="GO:0043130">
    <property type="term" value="F:ubiquitin binding"/>
    <property type="evidence" value="ECO:0007669"/>
    <property type="project" value="InterPro"/>
</dbReference>
<dbReference type="InterPro" id="IPR027417">
    <property type="entry name" value="P-loop_NTPase"/>
</dbReference>
<sequence length="1670" mass="184567">MPRKRKNLGGNPLRKTANSQEIVVSRVASPEEPTTTLPSMCETKIAQEELFTSISEMFSALDPDVVYLMLSECDFKVENAMDCLLELSATDAKMEESPSQTCVACEDKPVASGSAAMDMRPPEEDSEDSKLDSFLDMQITEDLDSLIQNALEKLNSSPDDQVYSFLPLQDAKSFNNPSTFMNSDSSVLNESESFTKGSTLAVDGGFSEDSPLSGSLNPADDSVVGSGNFSQRQKDLLEPKCPSTQCPQALVDLGTSEPQVPSNLPLQNPGLDLPGTDGDRKSASVPDVFVPSEGFSFKPHKHPELPPKGKDMKYCPVLAPLPLLLPPPPPPPIWNPMIPAFDLFQGNHGFVAPVVTTAAHWRPVNYTFPPPIISHTSPTKAWRNSEGTSAYQVQEAPVSQPARKKTTSYVGLVLVLLRGLPGSGKSFLARTLQEDNPGGVILSTDDYFYINGQYQFDVKYLGEAHEWNQNRAKEAFEKKISPVIIDNTNLQAWEMKPYVALSQKHKYKVLFREPDTWWKFKPKELARRKIHGVSKEKIARMLEHYQRFVSVPIIMSSSDPERKERIALCAYACEDQSSGPGDNEAITSEKEENVLSTSVKHLELPEEKTPEVAKEAVFPEGTSPLPRASLNRGRKEMSTLGHGVHSSPFLREAPNTCFSHSESKVQATDKSEKEQEPMTSKERAEVDGWSPAEGASPSNYCAEDSQGAGELASAGTLQSENPPPPEILEERTTGKKKTTGKQKSKSSLEKFPKPEPSNFVGDWPVDKTISQRTKRNRKTEKGLSVQNDKKCHRPQSQIVFDTRVSVNTDHVPQRGSPHGKDDLPEVPSSCQYDPYKSTEQPSFSTVGDWPSPASLAQREHRSRIPKAGLSETSLEFGASDSVGEIPLYPTHEAYWGTSPEELKSLGSTLRSSEMLPSKATHEDQTSLSKTIPSQQTLPLPFSSSAAALPGVVGPPRSLAVGVSGIVSGVDTSTYAQTEPQDFALLWKLEKNKISVSDSVRVLTGKLDGFKPKDFTTNRKLNVHEAIPYRVMHDKSTYVEESELTSADESENLNILCKLFGSFSLEALKDLYERCNKDIIWATSLLLDSETKLCEDTEVENPPRSYDESQVGPFSMGLDLKEIIGHRGTSEDPKCSVSEFNPGAGIRNTNAQSAGDAEKGNSKQEEIRAVNPEKPELITRLFPNAAVNIKSNTAVVPSTQADVSGVHSFKLPLSLTPKPNVLKDVSEMEKNLVATETGGSIHSFLNLSDIIHSATSTSNPDLNEVYLTSSLEVKKNENLPKDYVKFGNMEEFINEDKQEMEKILMPGTSLSAGVSREDRTEVLNPTPVMAKSLTIDCLELALPPELAFQLNELFGPVGIDSDPLLAGPAVLDNSEQKSSQKTGKKLLKTLAAPETPDPWNTQTKKVSLREIMSEEIALQEKHDLKRETLMFEKDCATKLKEKQLFKIFPAINQNFLMDIFKDHNYSLEHTVQFLNCVLEGDPVKTVVAQECGHQNENITTHTALKSKEKKAKKQRETDDTAGDSSFQDFEYPEYDDYRAEAFLHQQKRMECYSKAKEAYRMGKKNVATFYAQQGSLHEQKMKEANHLAAVEIFEKVNASLLPQNVLDLHGLHVDEAIEHLTAVLQQKTEEFKQNGGKPYLSVITGRGNHSQGGVARIKPAVIKYLTSHSFR</sequence>
<dbReference type="PROSITE" id="PS50828">
    <property type="entry name" value="SMR"/>
    <property type="match status" value="1"/>
</dbReference>
<dbReference type="Gene3D" id="3.40.50.300">
    <property type="entry name" value="P-loop containing nucleotide triphosphate hydrolases"/>
    <property type="match status" value="1"/>
</dbReference>
<dbReference type="InterPro" id="IPR056718">
    <property type="entry name" value="DUF7816"/>
</dbReference>
<dbReference type="Pfam" id="PF08590">
    <property type="entry name" value="DUF1771"/>
    <property type="match status" value="1"/>
</dbReference>
<evidence type="ECO:0000313" key="8">
    <source>
        <dbReference type="Proteomes" id="UP000710432"/>
    </source>
</evidence>
<dbReference type="GO" id="GO:0004519">
    <property type="term" value="F:endonuclease activity"/>
    <property type="evidence" value="ECO:0007669"/>
    <property type="project" value="TreeGrafter"/>
</dbReference>
<evidence type="ECO:0000259" key="6">
    <source>
        <dbReference type="PROSITE" id="PS51140"/>
    </source>
</evidence>
<evidence type="ECO:0000256" key="1">
    <source>
        <dbReference type="ARBA" id="ARBA00023054"/>
    </source>
</evidence>
<dbReference type="Pfam" id="PF25125">
    <property type="entry name" value="DUF7817"/>
    <property type="match status" value="1"/>
</dbReference>
<dbReference type="SUPFAM" id="SSF160443">
    <property type="entry name" value="SMR domain-like"/>
    <property type="match status" value="1"/>
</dbReference>
<dbReference type="Pfam" id="PF25124">
    <property type="entry name" value="DUF7816"/>
    <property type="match status" value="1"/>
</dbReference>
<name>A0A8J6GTB7_MICOH</name>
<organism evidence="7 8">
    <name type="scientific">Microtus ochrogaster</name>
    <name type="common">Prairie vole</name>
    <dbReference type="NCBI Taxonomy" id="79684"/>
    <lineage>
        <taxon>Eukaryota</taxon>
        <taxon>Metazoa</taxon>
        <taxon>Chordata</taxon>
        <taxon>Craniata</taxon>
        <taxon>Vertebrata</taxon>
        <taxon>Euteleostomi</taxon>
        <taxon>Mammalia</taxon>
        <taxon>Eutheria</taxon>
        <taxon>Euarchontoglires</taxon>
        <taxon>Glires</taxon>
        <taxon>Rodentia</taxon>
        <taxon>Myomorpha</taxon>
        <taxon>Muroidea</taxon>
        <taxon>Cricetidae</taxon>
        <taxon>Arvicolinae</taxon>
        <taxon>Microtus</taxon>
    </lineage>
</organism>
<dbReference type="SMART" id="SM01162">
    <property type="entry name" value="DUF1771"/>
    <property type="match status" value="1"/>
</dbReference>
<feature type="region of interest" description="Disordered" evidence="4">
    <location>
        <begin position="1502"/>
        <end position="1524"/>
    </location>
</feature>
<evidence type="ECO:0000256" key="4">
    <source>
        <dbReference type="SAM" id="MobiDB-lite"/>
    </source>
</evidence>
<dbReference type="InterPro" id="IPR056720">
    <property type="entry name" value="DUF7818"/>
</dbReference>
<feature type="region of interest" description="Disordered" evidence="4">
    <location>
        <begin position="1126"/>
        <end position="1166"/>
    </location>
</feature>
<feature type="domain" description="CUE" evidence="6">
    <location>
        <begin position="46"/>
        <end position="89"/>
    </location>
</feature>
<comment type="caution">
    <text evidence="7">The sequence shown here is derived from an EMBL/GenBank/DDBJ whole genome shotgun (WGS) entry which is preliminary data.</text>
</comment>
<dbReference type="InterPro" id="IPR009060">
    <property type="entry name" value="UBA-like_sf"/>
</dbReference>
<evidence type="ECO:0000313" key="7">
    <source>
        <dbReference type="EMBL" id="KAH0516122.1"/>
    </source>
</evidence>
<feature type="compositionally biased region" description="Basic and acidic residues" evidence="4">
    <location>
        <begin position="1155"/>
        <end position="1166"/>
    </location>
</feature>
<feature type="compositionally biased region" description="Polar residues" evidence="4">
    <location>
        <begin position="256"/>
        <end position="266"/>
    </location>
</feature>
<dbReference type="SUPFAM" id="SSF46934">
    <property type="entry name" value="UBA-like"/>
    <property type="match status" value="1"/>
</dbReference>
<dbReference type="EMBL" id="JAATJU010020746">
    <property type="protein sequence ID" value="KAH0516122.1"/>
    <property type="molecule type" value="Genomic_DNA"/>
</dbReference>
<feature type="compositionally biased region" description="Polar residues" evidence="4">
    <location>
        <begin position="794"/>
        <end position="810"/>
    </location>
</feature>
<protein>
    <recommendedName>
        <fullName evidence="2">NEDD4-binding protein 2-like 2</fullName>
    </recommendedName>
    <alternativeName>
        <fullName evidence="3">Phosphonoformate immuno-associated protein 5 homolog</fullName>
    </alternativeName>
</protein>
<dbReference type="InterPro" id="IPR041801">
    <property type="entry name" value="N4BP2_CUE"/>
</dbReference>
<accession>A0A8J6GTB7</accession>
<dbReference type="Proteomes" id="UP000710432">
    <property type="component" value="Unassembled WGS sequence"/>
</dbReference>
<dbReference type="InterPro" id="IPR056719">
    <property type="entry name" value="DUF7817"/>
</dbReference>
<dbReference type="PANTHER" id="PTHR46535:SF1">
    <property type="entry name" value="NEDD4-BINDING PROTEIN 2"/>
    <property type="match status" value="1"/>
</dbReference>
<feature type="region of interest" description="Disordered" evidence="4">
    <location>
        <begin position="205"/>
        <end position="230"/>
    </location>
</feature>
<evidence type="ECO:0000259" key="5">
    <source>
        <dbReference type="PROSITE" id="PS50828"/>
    </source>
</evidence>